<dbReference type="OrthoDB" id="9811249at2"/>
<gene>
    <name evidence="7" type="ORF">B5G02_01815</name>
</gene>
<evidence type="ECO:0000313" key="7">
    <source>
        <dbReference type="EMBL" id="OUN89512.1"/>
    </source>
</evidence>
<evidence type="ECO:0000256" key="5">
    <source>
        <dbReference type="SAM" id="MobiDB-lite"/>
    </source>
</evidence>
<dbReference type="GO" id="GO:0032131">
    <property type="term" value="F:alkylated DNA binding"/>
    <property type="evidence" value="ECO:0007669"/>
    <property type="project" value="TreeGrafter"/>
</dbReference>
<dbReference type="SMART" id="SM00478">
    <property type="entry name" value="ENDO3c"/>
    <property type="match status" value="1"/>
</dbReference>
<comment type="caution">
    <text evidence="7">The sequence shown here is derived from an EMBL/GenBank/DDBJ whole genome shotgun (WGS) entry which is preliminary data.</text>
</comment>
<proteinExistence type="predicted"/>
<comment type="catalytic activity">
    <reaction evidence="1">
        <text>Hydrolysis of alkylated DNA, releasing 3-methyladenine, 3-methylguanine, 7-methylguanine and 7-methyladenine.</text>
        <dbReference type="EC" id="3.2.2.21"/>
    </reaction>
</comment>
<sequence length="237" mass="26837">MYFEYGETELAYLRSKDQRLAEVIDRVGHVEREVDPDLFAAVVHHIVGQQISTRAQATIWQRMRDGLGAVNAETVLAAGVPALQAFGMTFRKAEYITDFAERVQSGAFDLDAVWRMSDEDAIRALSGLKGVGVWTAEMILLFCMQRPNILSFDDLAIQRGLRMVYHHRKITRQLFEKYRRRFSPYCSVASLYLWAVAGGAIPEMRDWRPKGTSKPKAITHAKARTADCQPKAKGGKR</sequence>
<dbReference type="CDD" id="cd00056">
    <property type="entry name" value="ENDO3c"/>
    <property type="match status" value="1"/>
</dbReference>
<evidence type="ECO:0000256" key="3">
    <source>
        <dbReference type="ARBA" id="ARBA00022763"/>
    </source>
</evidence>
<dbReference type="Proteomes" id="UP000195781">
    <property type="component" value="Unassembled WGS sequence"/>
</dbReference>
<dbReference type="EMBL" id="NFIE01000003">
    <property type="protein sequence ID" value="OUN89512.1"/>
    <property type="molecule type" value="Genomic_DNA"/>
</dbReference>
<dbReference type="InterPro" id="IPR011257">
    <property type="entry name" value="DNA_glycosylase"/>
</dbReference>
<dbReference type="PANTHER" id="PTHR43003">
    <property type="entry name" value="DNA-3-METHYLADENINE GLYCOSYLASE"/>
    <property type="match status" value="1"/>
</dbReference>
<dbReference type="GO" id="GO:0043916">
    <property type="term" value="F:DNA-7-methylguanine glycosylase activity"/>
    <property type="evidence" value="ECO:0007669"/>
    <property type="project" value="TreeGrafter"/>
</dbReference>
<dbReference type="InterPro" id="IPR003265">
    <property type="entry name" value="HhH-GPD_domain"/>
</dbReference>
<dbReference type="EC" id="3.2.2.21" evidence="2"/>
<dbReference type="GO" id="GO:0032993">
    <property type="term" value="C:protein-DNA complex"/>
    <property type="evidence" value="ECO:0007669"/>
    <property type="project" value="TreeGrafter"/>
</dbReference>
<keyword evidence="3" id="KW-0227">DNA damage</keyword>
<dbReference type="InterPro" id="IPR051912">
    <property type="entry name" value="Alkylbase_DNA_Glycosylase/TA"/>
</dbReference>
<keyword evidence="7" id="KW-0378">Hydrolase</keyword>
<keyword evidence="8" id="KW-1185">Reference proteome</keyword>
<evidence type="ECO:0000259" key="6">
    <source>
        <dbReference type="SMART" id="SM00478"/>
    </source>
</evidence>
<evidence type="ECO:0000256" key="1">
    <source>
        <dbReference type="ARBA" id="ARBA00000086"/>
    </source>
</evidence>
<reference evidence="8" key="1">
    <citation type="submission" date="2017-04" db="EMBL/GenBank/DDBJ databases">
        <title>Function of individual gut microbiota members based on whole genome sequencing of pure cultures obtained from chicken caecum.</title>
        <authorList>
            <person name="Medvecky M."/>
            <person name="Cejkova D."/>
            <person name="Polansky O."/>
            <person name="Karasova D."/>
            <person name="Kubasova T."/>
            <person name="Cizek A."/>
            <person name="Rychlik I."/>
        </authorList>
    </citation>
    <scope>NUCLEOTIDE SEQUENCE [LARGE SCALE GENOMIC DNA]</scope>
    <source>
        <strain evidence="8">An5</strain>
    </source>
</reference>
<dbReference type="Gene3D" id="1.10.340.30">
    <property type="entry name" value="Hypothetical protein, domain 2"/>
    <property type="match status" value="1"/>
</dbReference>
<dbReference type="PANTHER" id="PTHR43003:SF5">
    <property type="entry name" value="DNA-3-METHYLADENINE GLYCOSYLASE"/>
    <property type="match status" value="1"/>
</dbReference>
<keyword evidence="4" id="KW-0234">DNA repair</keyword>
<feature type="domain" description="HhH-GPD" evidence="6">
    <location>
        <begin position="47"/>
        <end position="201"/>
    </location>
</feature>
<dbReference type="GO" id="GO:0006307">
    <property type="term" value="P:DNA alkylation repair"/>
    <property type="evidence" value="ECO:0007669"/>
    <property type="project" value="TreeGrafter"/>
</dbReference>
<feature type="compositionally biased region" description="Basic residues" evidence="5">
    <location>
        <begin position="211"/>
        <end position="223"/>
    </location>
</feature>
<dbReference type="GO" id="GO:0008725">
    <property type="term" value="F:DNA-3-methyladenine glycosylase activity"/>
    <property type="evidence" value="ECO:0007669"/>
    <property type="project" value="TreeGrafter"/>
</dbReference>
<organism evidence="7 8">
    <name type="scientific">[Collinsella] massiliensis</name>
    <dbReference type="NCBI Taxonomy" id="1232426"/>
    <lineage>
        <taxon>Bacteria</taxon>
        <taxon>Bacillati</taxon>
        <taxon>Actinomycetota</taxon>
        <taxon>Coriobacteriia</taxon>
        <taxon>Coriobacteriales</taxon>
        <taxon>Coriobacteriaceae</taxon>
        <taxon>Enorma</taxon>
    </lineage>
</organism>
<evidence type="ECO:0000256" key="4">
    <source>
        <dbReference type="ARBA" id="ARBA00023204"/>
    </source>
</evidence>
<dbReference type="GO" id="GO:0005737">
    <property type="term" value="C:cytoplasm"/>
    <property type="evidence" value="ECO:0007669"/>
    <property type="project" value="TreeGrafter"/>
</dbReference>
<dbReference type="GO" id="GO:0006285">
    <property type="term" value="P:base-excision repair, AP site formation"/>
    <property type="evidence" value="ECO:0007669"/>
    <property type="project" value="TreeGrafter"/>
</dbReference>
<feature type="region of interest" description="Disordered" evidence="5">
    <location>
        <begin position="208"/>
        <end position="237"/>
    </location>
</feature>
<protein>
    <recommendedName>
        <fullName evidence="2">DNA-3-methyladenine glycosylase II</fullName>
        <ecNumber evidence="2">3.2.2.21</ecNumber>
    </recommendedName>
</protein>
<dbReference type="SUPFAM" id="SSF48150">
    <property type="entry name" value="DNA-glycosylase"/>
    <property type="match status" value="1"/>
</dbReference>
<dbReference type="RefSeq" id="WP_094334953.1">
    <property type="nucleotide sequence ID" value="NZ_NFIE01000003.1"/>
</dbReference>
<evidence type="ECO:0000256" key="2">
    <source>
        <dbReference type="ARBA" id="ARBA00012000"/>
    </source>
</evidence>
<dbReference type="Pfam" id="PF00730">
    <property type="entry name" value="HhH-GPD"/>
    <property type="match status" value="1"/>
</dbReference>
<dbReference type="AlphaFoldDB" id="A0A1Y3XVI7"/>
<evidence type="ECO:0000313" key="8">
    <source>
        <dbReference type="Proteomes" id="UP000195781"/>
    </source>
</evidence>
<accession>A0A1Y3XVI7</accession>
<name>A0A1Y3XVI7_9ACTN</name>
<dbReference type="Gene3D" id="1.10.1670.40">
    <property type="match status" value="1"/>
</dbReference>
<keyword evidence="7" id="KW-0326">Glycosidase</keyword>